<sequence length="457" mass="50152">MLPDGANGACCHLRVATSPFCIGARSSTAFRFLAVVHEDGHFLKRPQGWLTPQLRREWRVTSVRKCSSGRIALDGLLHEAFDPAACPVVNAACVELLRGTHQAQLARVERLSSVAGAVMHYLNRNRNVTGIEPPFYECIFMLDADTLMTPDSINRLAACTLDDQSIVGICGENEIIQRRRLLVDYDSGLPSQVHARRAHTVAPDAFVTERADHKQRFALQITHCDCGRRTPCHDVKTANFNTTNHQAALCAYDLHNFVERDNDVVTLLRVSGEPFVEDLFSSPGLAVNYAGANYLASHLRAHSSRLRNFRPNPDLLASAYATMARNIGDFVELIASTGSTTTRFADLPFTRPGHSTLVAVNLTKHPANTKERSYGDTSPASNTLPPHPYGHVAGIHLLICRTRQSQSVVLRSVMGIRRDARVAEKVKALDVVLNSFSAAKTFALPSASCVLSLYTSS</sequence>
<dbReference type="Proteomes" id="UP000077266">
    <property type="component" value="Unassembled WGS sequence"/>
</dbReference>
<dbReference type="EMBL" id="KV426057">
    <property type="protein sequence ID" value="KZV90067.1"/>
    <property type="molecule type" value="Genomic_DNA"/>
</dbReference>
<proteinExistence type="predicted"/>
<dbReference type="OrthoDB" id="370884at2759"/>
<name>A0A165G6X4_EXIGL</name>
<evidence type="ECO:0000313" key="1">
    <source>
        <dbReference type="EMBL" id="KZV90067.1"/>
    </source>
</evidence>
<accession>A0A165G6X4</accession>
<reference evidence="1 2" key="1">
    <citation type="journal article" date="2016" name="Mol. Biol. Evol.">
        <title>Comparative Genomics of Early-Diverging Mushroom-Forming Fungi Provides Insights into the Origins of Lignocellulose Decay Capabilities.</title>
        <authorList>
            <person name="Nagy L.G."/>
            <person name="Riley R."/>
            <person name="Tritt A."/>
            <person name="Adam C."/>
            <person name="Daum C."/>
            <person name="Floudas D."/>
            <person name="Sun H."/>
            <person name="Yadav J.S."/>
            <person name="Pangilinan J."/>
            <person name="Larsson K.H."/>
            <person name="Matsuura K."/>
            <person name="Barry K."/>
            <person name="Labutti K."/>
            <person name="Kuo R."/>
            <person name="Ohm R.A."/>
            <person name="Bhattacharya S.S."/>
            <person name="Shirouzu T."/>
            <person name="Yoshinaga Y."/>
            <person name="Martin F.M."/>
            <person name="Grigoriev I.V."/>
            <person name="Hibbett D.S."/>
        </authorList>
    </citation>
    <scope>NUCLEOTIDE SEQUENCE [LARGE SCALE GENOMIC DNA]</scope>
    <source>
        <strain evidence="1 2">HHB12029</strain>
    </source>
</reference>
<keyword evidence="2" id="KW-1185">Reference proteome</keyword>
<organism evidence="1 2">
    <name type="scientific">Exidia glandulosa HHB12029</name>
    <dbReference type="NCBI Taxonomy" id="1314781"/>
    <lineage>
        <taxon>Eukaryota</taxon>
        <taxon>Fungi</taxon>
        <taxon>Dikarya</taxon>
        <taxon>Basidiomycota</taxon>
        <taxon>Agaricomycotina</taxon>
        <taxon>Agaricomycetes</taxon>
        <taxon>Auriculariales</taxon>
        <taxon>Exidiaceae</taxon>
        <taxon>Exidia</taxon>
    </lineage>
</organism>
<evidence type="ECO:0000313" key="2">
    <source>
        <dbReference type="Proteomes" id="UP000077266"/>
    </source>
</evidence>
<dbReference type="AlphaFoldDB" id="A0A165G6X4"/>
<dbReference type="Pfam" id="PF03142">
    <property type="entry name" value="Chitin_synth_2"/>
    <property type="match status" value="1"/>
</dbReference>
<protein>
    <submittedName>
        <fullName evidence="1">Uncharacterized protein</fullName>
    </submittedName>
</protein>
<gene>
    <name evidence="1" type="ORF">EXIGLDRAFT_771190</name>
</gene>
<dbReference type="InParanoid" id="A0A165G6X4"/>
<dbReference type="STRING" id="1314781.A0A165G6X4"/>